<protein>
    <submittedName>
        <fullName evidence="7">Desulfoferrodoxin FeS4 iron-binding domain-containing protein</fullName>
    </submittedName>
</protein>
<dbReference type="InterPro" id="IPR038094">
    <property type="entry name" value="Desulfoferrodoxin_N_sf"/>
</dbReference>
<keyword evidence="1" id="KW-0813">Transport</keyword>
<reference evidence="7" key="1">
    <citation type="journal article" date="2020" name="mSystems">
        <title>Genome- and Community-Level Interaction Insights into Carbon Utilization and Element Cycling Functions of Hydrothermarchaeota in Hydrothermal Sediment.</title>
        <authorList>
            <person name="Zhou Z."/>
            <person name="Liu Y."/>
            <person name="Xu W."/>
            <person name="Pan J."/>
            <person name="Luo Z.H."/>
            <person name="Li M."/>
        </authorList>
    </citation>
    <scope>NUCLEOTIDE SEQUENCE [LARGE SCALE GENOMIC DNA]</scope>
    <source>
        <strain evidence="7">SpSt-914</strain>
    </source>
</reference>
<sequence length="107" mass="11637">MNVFRQESIFSCRVCGQIISLVHKGGGTLVCCNQAMQPGQPKTDKVSEESKVVANAPYWSCTNCHYVLQALQPPDVCPSCGEACQFVDVSCYIPECGFSGVDSRLIK</sequence>
<dbReference type="NCBIfam" id="TIGR00319">
    <property type="entry name" value="desulf_FeS4"/>
    <property type="match status" value="1"/>
</dbReference>
<evidence type="ECO:0000256" key="3">
    <source>
        <dbReference type="ARBA" id="ARBA00022982"/>
    </source>
</evidence>
<evidence type="ECO:0000256" key="2">
    <source>
        <dbReference type="ARBA" id="ARBA00022723"/>
    </source>
</evidence>
<dbReference type="Gene3D" id="2.20.28.100">
    <property type="entry name" value="Desulphoferrodoxin, N-terminal domain"/>
    <property type="match status" value="1"/>
</dbReference>
<dbReference type="AlphaFoldDB" id="A0A7V3PSL1"/>
<name>A0A7V3PSL1_UNCW3</name>
<feature type="domain" description="Rubrerythrin rubredoxin-like" evidence="6">
    <location>
        <begin position="59"/>
        <end position="82"/>
    </location>
</feature>
<keyword evidence="2" id="KW-0479">Metal-binding</keyword>
<dbReference type="InterPro" id="IPR004462">
    <property type="entry name" value="Desulfoferrodoxin_N"/>
</dbReference>
<dbReference type="Pfam" id="PF06397">
    <property type="entry name" value="Desulfoferrod_N"/>
    <property type="match status" value="1"/>
</dbReference>
<keyword evidence="4" id="KW-0408">Iron</keyword>
<evidence type="ECO:0000259" key="5">
    <source>
        <dbReference type="Pfam" id="PF06397"/>
    </source>
</evidence>
<keyword evidence="3" id="KW-0249">Electron transport</keyword>
<evidence type="ECO:0000313" key="7">
    <source>
        <dbReference type="EMBL" id="HGD12731.1"/>
    </source>
</evidence>
<dbReference type="Pfam" id="PF21349">
    <property type="entry name" value="RUBY_RBDX"/>
    <property type="match status" value="1"/>
</dbReference>
<proteinExistence type="predicted"/>
<comment type="caution">
    <text evidence="7">The sequence shown here is derived from an EMBL/GenBank/DDBJ whole genome shotgun (WGS) entry which is preliminary data.</text>
</comment>
<evidence type="ECO:0000259" key="6">
    <source>
        <dbReference type="Pfam" id="PF21349"/>
    </source>
</evidence>
<dbReference type="Gene3D" id="2.20.28.10">
    <property type="match status" value="1"/>
</dbReference>
<gene>
    <name evidence="7" type="ORF">ENX16_01415</name>
</gene>
<evidence type="ECO:0000256" key="4">
    <source>
        <dbReference type="ARBA" id="ARBA00023004"/>
    </source>
</evidence>
<evidence type="ECO:0000256" key="1">
    <source>
        <dbReference type="ARBA" id="ARBA00022448"/>
    </source>
</evidence>
<dbReference type="SUPFAM" id="SSF57802">
    <property type="entry name" value="Rubredoxin-like"/>
    <property type="match status" value="1"/>
</dbReference>
<dbReference type="EMBL" id="DTMZ01000022">
    <property type="protein sequence ID" value="HGD12731.1"/>
    <property type="molecule type" value="Genomic_DNA"/>
</dbReference>
<dbReference type="InterPro" id="IPR048574">
    <property type="entry name" value="RUBY_RBDX"/>
</dbReference>
<accession>A0A7V3PSL1</accession>
<feature type="domain" description="Desulfoferrodoxin N-terminal" evidence="5">
    <location>
        <begin position="6"/>
        <end position="37"/>
    </location>
</feature>
<dbReference type="GO" id="GO:0005506">
    <property type="term" value="F:iron ion binding"/>
    <property type="evidence" value="ECO:0007669"/>
    <property type="project" value="InterPro"/>
</dbReference>
<organism evidence="7">
    <name type="scientific">candidate division WOR-3 bacterium</name>
    <dbReference type="NCBI Taxonomy" id="2052148"/>
    <lineage>
        <taxon>Bacteria</taxon>
        <taxon>Bacteria division WOR-3</taxon>
    </lineage>
</organism>